<evidence type="ECO:0000256" key="1">
    <source>
        <dbReference type="SAM" id="Phobius"/>
    </source>
</evidence>
<evidence type="ECO:0000313" key="2">
    <source>
        <dbReference type="EMBL" id="GGX79563.1"/>
    </source>
</evidence>
<feature type="transmembrane region" description="Helical" evidence="1">
    <location>
        <begin position="36"/>
        <end position="57"/>
    </location>
</feature>
<dbReference type="InterPro" id="IPR005325">
    <property type="entry name" value="DUF308_memb"/>
</dbReference>
<feature type="transmembrane region" description="Helical" evidence="1">
    <location>
        <begin position="152"/>
        <end position="170"/>
    </location>
</feature>
<keyword evidence="1" id="KW-0472">Membrane</keyword>
<comment type="caution">
    <text evidence="2">The sequence shown here is derived from an EMBL/GenBank/DDBJ whole genome shotgun (WGS) entry which is preliminary data.</text>
</comment>
<dbReference type="Pfam" id="PF03729">
    <property type="entry name" value="DUF308"/>
    <property type="match status" value="2"/>
</dbReference>
<dbReference type="AlphaFoldDB" id="A0A918U1Q4"/>
<feature type="transmembrane region" description="Helical" evidence="1">
    <location>
        <begin position="64"/>
        <end position="85"/>
    </location>
</feature>
<organism evidence="2 3">
    <name type="scientific">Streptomyces fructofermentans</name>
    <dbReference type="NCBI Taxonomy" id="152141"/>
    <lineage>
        <taxon>Bacteria</taxon>
        <taxon>Bacillati</taxon>
        <taxon>Actinomycetota</taxon>
        <taxon>Actinomycetes</taxon>
        <taxon>Kitasatosporales</taxon>
        <taxon>Streptomycetaceae</taxon>
        <taxon>Streptomyces</taxon>
    </lineage>
</organism>
<sequence>MHAARDPHRAEGPGGLGGAGGLGGPEGPLFLLARTAWQAVLAAGIAALALGAVVLAWPEATLRAAGVVFGLYLVVSGVLQLAAAFGTHAATSLRVMAFISGAVSLLLGLFCFRGEMRSILLLALWIGIGWLFRGVTQTMAAVSDPSVPARGWQITLGVLSLLAGIVLIVAPLESVAVLTVVGGCWLLVIGLTEIVTALYLRRRARYVPRSL</sequence>
<keyword evidence="3" id="KW-1185">Reference proteome</keyword>
<proteinExistence type="predicted"/>
<accession>A0A918U1Q4</accession>
<dbReference type="EMBL" id="BMWD01000021">
    <property type="protein sequence ID" value="GGX79563.1"/>
    <property type="molecule type" value="Genomic_DNA"/>
</dbReference>
<dbReference type="Proteomes" id="UP000645555">
    <property type="component" value="Unassembled WGS sequence"/>
</dbReference>
<reference evidence="2" key="2">
    <citation type="submission" date="2020-09" db="EMBL/GenBank/DDBJ databases">
        <authorList>
            <person name="Sun Q."/>
            <person name="Ohkuma M."/>
        </authorList>
    </citation>
    <scope>NUCLEOTIDE SEQUENCE</scope>
    <source>
        <strain evidence="2">JCM 4956</strain>
    </source>
</reference>
<dbReference type="PANTHER" id="PTHR34989">
    <property type="entry name" value="PROTEIN HDED"/>
    <property type="match status" value="1"/>
</dbReference>
<feature type="transmembrane region" description="Helical" evidence="1">
    <location>
        <begin position="119"/>
        <end position="140"/>
    </location>
</feature>
<dbReference type="PANTHER" id="PTHR34989:SF1">
    <property type="entry name" value="PROTEIN HDED"/>
    <property type="match status" value="1"/>
</dbReference>
<dbReference type="GO" id="GO:0005886">
    <property type="term" value="C:plasma membrane"/>
    <property type="evidence" value="ECO:0007669"/>
    <property type="project" value="TreeGrafter"/>
</dbReference>
<feature type="transmembrane region" description="Helical" evidence="1">
    <location>
        <begin position="91"/>
        <end position="112"/>
    </location>
</feature>
<keyword evidence="1" id="KW-1133">Transmembrane helix</keyword>
<protein>
    <submittedName>
        <fullName evidence="2">Membrane protein</fullName>
    </submittedName>
</protein>
<feature type="transmembrane region" description="Helical" evidence="1">
    <location>
        <begin position="177"/>
        <end position="200"/>
    </location>
</feature>
<evidence type="ECO:0000313" key="3">
    <source>
        <dbReference type="Proteomes" id="UP000645555"/>
    </source>
</evidence>
<gene>
    <name evidence="2" type="ORF">GCM10010515_54200</name>
</gene>
<reference evidence="2" key="1">
    <citation type="journal article" date="2014" name="Int. J. Syst. Evol. Microbiol.">
        <title>Complete genome sequence of Corynebacterium casei LMG S-19264T (=DSM 44701T), isolated from a smear-ripened cheese.</title>
        <authorList>
            <consortium name="US DOE Joint Genome Institute (JGI-PGF)"/>
            <person name="Walter F."/>
            <person name="Albersmeier A."/>
            <person name="Kalinowski J."/>
            <person name="Ruckert C."/>
        </authorList>
    </citation>
    <scope>NUCLEOTIDE SEQUENCE</scope>
    <source>
        <strain evidence="2">JCM 4956</strain>
    </source>
</reference>
<keyword evidence="1" id="KW-0812">Transmembrane</keyword>
<name>A0A918U1Q4_9ACTN</name>
<dbReference type="InterPro" id="IPR052712">
    <property type="entry name" value="Acid_resist_chaperone_HdeD"/>
</dbReference>